<dbReference type="PANTHER" id="PTHR22642:SF2">
    <property type="entry name" value="PROTEIN LONG AFTER FAR-RED 3"/>
    <property type="match status" value="1"/>
</dbReference>
<dbReference type="OrthoDB" id="3501663at2759"/>
<keyword evidence="1" id="KW-0732">Signal</keyword>
<dbReference type="InterPro" id="IPR013108">
    <property type="entry name" value="Amidohydro_3"/>
</dbReference>
<sequence>MSSLPLRGGLWLSFAVVLVAVYLGLQGPLQQVFTPVPSVQTFCYSKGVTTRFSTKAPAACFTVVDGHFGEVFTPESEPAEIHTGHVIPGLWDGHGHLAQYGEFLHSVDLFGSTSVKDAKDRLAAYILAHEGVGSREHWIRGVGWDQMVLGEMPTASMLADFDGLYIMLDRVDVHCIWVSQAVLDLLPDDLPDIPGGEIIREPGMGVFCDNAMEVVMKLWPRPDGARKAEFLKSAMASLHKVGLVGVHDAGVYTSELQLYKEIFSADYWTLRVYAMIECEERNTFCPEKVPTFTDGDGFLSVKSVKLFAGAYYNSRS</sequence>
<evidence type="ECO:0000313" key="4">
    <source>
        <dbReference type="Proteomes" id="UP000034680"/>
    </source>
</evidence>
<keyword evidence="4" id="KW-1185">Reference proteome</keyword>
<protein>
    <submittedName>
        <fullName evidence="3">Putative amidohydrolase 3</fullName>
    </submittedName>
</protein>
<evidence type="ECO:0000259" key="2">
    <source>
        <dbReference type="Pfam" id="PF07969"/>
    </source>
</evidence>
<dbReference type="AlphaFoldDB" id="A0A0G2HT49"/>
<gene>
    <name evidence="3" type="ORF">UCDDA912_g02022</name>
</gene>
<evidence type="ECO:0000313" key="3">
    <source>
        <dbReference type="EMBL" id="KKY37993.1"/>
    </source>
</evidence>
<proteinExistence type="predicted"/>
<organism evidence="3 4">
    <name type="scientific">Diaporthe ampelina</name>
    <dbReference type="NCBI Taxonomy" id="1214573"/>
    <lineage>
        <taxon>Eukaryota</taxon>
        <taxon>Fungi</taxon>
        <taxon>Dikarya</taxon>
        <taxon>Ascomycota</taxon>
        <taxon>Pezizomycotina</taxon>
        <taxon>Sordariomycetes</taxon>
        <taxon>Sordariomycetidae</taxon>
        <taxon>Diaporthales</taxon>
        <taxon>Diaporthaceae</taxon>
        <taxon>Diaporthe</taxon>
    </lineage>
</organism>
<evidence type="ECO:0000256" key="1">
    <source>
        <dbReference type="SAM" id="SignalP"/>
    </source>
</evidence>
<keyword evidence="3" id="KW-0378">Hydrolase</keyword>
<dbReference type="GO" id="GO:0016787">
    <property type="term" value="F:hydrolase activity"/>
    <property type="evidence" value="ECO:0007669"/>
    <property type="project" value="UniProtKB-KW"/>
</dbReference>
<reference evidence="3 4" key="1">
    <citation type="submission" date="2015-05" db="EMBL/GenBank/DDBJ databases">
        <title>Distinctive expansion of gene families associated with plant cell wall degradation and secondary metabolism in the genomes of grapevine trunk pathogens.</title>
        <authorList>
            <person name="Lawrence D.P."/>
            <person name="Travadon R."/>
            <person name="Rolshausen P.E."/>
            <person name="Baumgartner K."/>
        </authorList>
    </citation>
    <scope>NUCLEOTIDE SEQUENCE [LARGE SCALE GENOMIC DNA]</scope>
    <source>
        <strain evidence="3">DA912</strain>
    </source>
</reference>
<dbReference type="Gene3D" id="3.10.310.70">
    <property type="match status" value="1"/>
</dbReference>
<name>A0A0G2HT49_9PEZI</name>
<reference evidence="3 4" key="2">
    <citation type="submission" date="2015-05" db="EMBL/GenBank/DDBJ databases">
        <authorList>
            <person name="Morales-Cruz A."/>
            <person name="Amrine K.C."/>
            <person name="Cantu D."/>
        </authorList>
    </citation>
    <scope>NUCLEOTIDE SEQUENCE [LARGE SCALE GENOMIC DNA]</scope>
    <source>
        <strain evidence="3">DA912</strain>
    </source>
</reference>
<feature type="domain" description="Amidohydrolase 3" evidence="2">
    <location>
        <begin position="85"/>
        <end position="309"/>
    </location>
</feature>
<dbReference type="EMBL" id="LCUC01000064">
    <property type="protein sequence ID" value="KKY37993.1"/>
    <property type="molecule type" value="Genomic_DNA"/>
</dbReference>
<comment type="caution">
    <text evidence="3">The sequence shown here is derived from an EMBL/GenBank/DDBJ whole genome shotgun (WGS) entry which is preliminary data.</text>
</comment>
<dbReference type="STRING" id="1214573.A0A0G2HT49"/>
<dbReference type="Pfam" id="PF07969">
    <property type="entry name" value="Amidohydro_3"/>
    <property type="match status" value="1"/>
</dbReference>
<accession>A0A0G2HT49</accession>
<feature type="signal peptide" evidence="1">
    <location>
        <begin position="1"/>
        <end position="26"/>
    </location>
</feature>
<dbReference type="PANTHER" id="PTHR22642">
    <property type="entry name" value="IMIDAZOLONEPROPIONASE"/>
    <property type="match status" value="1"/>
</dbReference>
<dbReference type="Proteomes" id="UP000034680">
    <property type="component" value="Unassembled WGS sequence"/>
</dbReference>
<feature type="chain" id="PRO_5002545525" evidence="1">
    <location>
        <begin position="27"/>
        <end position="316"/>
    </location>
</feature>
<dbReference type="Gene3D" id="3.20.20.140">
    <property type="entry name" value="Metal-dependent hydrolases"/>
    <property type="match status" value="1"/>
</dbReference>